<name>A0AAE3KV70_9BACT</name>
<dbReference type="InterPro" id="IPR009061">
    <property type="entry name" value="DNA-bd_dom_put_sf"/>
</dbReference>
<accession>A0AAE3KV70</accession>
<dbReference type="EMBL" id="RJUF01000192">
    <property type="protein sequence ID" value="MCP9765758.1"/>
    <property type="molecule type" value="Genomic_DNA"/>
</dbReference>
<sequence>MGNPFEIIEAKLSSIEIYLQKLKPVELPPLKEDERFLDTKQVAELYGVSSVSIWQWEKANILKSYRIGNLKRFKYSELLESPKLIQRRK</sequence>
<feature type="domain" description="Helix-turn-helix" evidence="1">
    <location>
        <begin position="36"/>
        <end position="80"/>
    </location>
</feature>
<dbReference type="Pfam" id="PF12728">
    <property type="entry name" value="HTH_17"/>
    <property type="match status" value="1"/>
</dbReference>
<gene>
    <name evidence="2" type="ORF">EGI31_22715</name>
</gene>
<reference evidence="2 3" key="1">
    <citation type="submission" date="2018-11" db="EMBL/GenBank/DDBJ databases">
        <title>Novel bacteria species description.</title>
        <authorList>
            <person name="Han J.-H."/>
        </authorList>
    </citation>
    <scope>NUCLEOTIDE SEQUENCE [LARGE SCALE GENOMIC DNA]</scope>
    <source>
        <strain evidence="2 3">KCTC23259</strain>
    </source>
</reference>
<organism evidence="2 3">
    <name type="scientific">Lacihabitans soyangensis</name>
    <dbReference type="NCBI Taxonomy" id="869394"/>
    <lineage>
        <taxon>Bacteria</taxon>
        <taxon>Pseudomonadati</taxon>
        <taxon>Bacteroidota</taxon>
        <taxon>Cytophagia</taxon>
        <taxon>Cytophagales</taxon>
        <taxon>Leadbetterellaceae</taxon>
        <taxon>Lacihabitans</taxon>
    </lineage>
</organism>
<evidence type="ECO:0000313" key="3">
    <source>
        <dbReference type="Proteomes" id="UP001204144"/>
    </source>
</evidence>
<comment type="caution">
    <text evidence="2">The sequence shown here is derived from an EMBL/GenBank/DDBJ whole genome shotgun (WGS) entry which is preliminary data.</text>
</comment>
<keyword evidence="3" id="KW-1185">Reference proteome</keyword>
<protein>
    <submittedName>
        <fullName evidence="2">Helix-turn-helix domain-containing protein</fullName>
    </submittedName>
</protein>
<dbReference type="RefSeq" id="WP_255039466.1">
    <property type="nucleotide sequence ID" value="NZ_RJUF01000192.1"/>
</dbReference>
<dbReference type="Proteomes" id="UP001204144">
    <property type="component" value="Unassembled WGS sequence"/>
</dbReference>
<dbReference type="SUPFAM" id="SSF46955">
    <property type="entry name" value="Putative DNA-binding domain"/>
    <property type="match status" value="1"/>
</dbReference>
<proteinExistence type="predicted"/>
<dbReference type="InterPro" id="IPR041657">
    <property type="entry name" value="HTH_17"/>
</dbReference>
<evidence type="ECO:0000259" key="1">
    <source>
        <dbReference type="Pfam" id="PF12728"/>
    </source>
</evidence>
<dbReference type="AlphaFoldDB" id="A0AAE3KV70"/>
<evidence type="ECO:0000313" key="2">
    <source>
        <dbReference type="EMBL" id="MCP9765758.1"/>
    </source>
</evidence>